<proteinExistence type="predicted"/>
<dbReference type="PANTHER" id="PTHR31694">
    <property type="entry name" value="DESICCATION-LIKE PROTEIN"/>
    <property type="match status" value="1"/>
</dbReference>
<evidence type="ECO:0000313" key="1">
    <source>
        <dbReference type="EMBL" id="CAK3797401.1"/>
    </source>
</evidence>
<evidence type="ECO:0008006" key="3">
    <source>
        <dbReference type="Google" id="ProtNLM"/>
    </source>
</evidence>
<sequence length="328" mass="34185">MKYSLAAAALAATSYAAPLEARQAAPTDAQILNYALTLEHLENAFYQAGLKNFTSQDFCNAGAEENFYANLKEISKDEMSHVAFLSGALGAGAVQPSTYDFGVTDAASFLAVANVLEGVGVSAYLGAARYIMNKDYLTAAASILTVESRHSAYIRLNQNPAQSPFPYAYDTPLDFDEVYSLAAQFITSMPAGNADKLPALKAFPALTVTAPAGVVKPGDKLTVKSAKAVDAKAAYFINSQGNAKADLTGSGADYTVTVPTGMPPTAGAQPGQGYLVLTSDTAAPTDDNIVAGPAVVQIADNEYGLPAEHKGGYGGWNGGSWDGKQGHW</sequence>
<dbReference type="InterPro" id="IPR052965">
    <property type="entry name" value="Pigment-catalase-like"/>
</dbReference>
<organism evidence="1 2">
    <name type="scientific">Lecanosticta acicola</name>
    <dbReference type="NCBI Taxonomy" id="111012"/>
    <lineage>
        <taxon>Eukaryota</taxon>
        <taxon>Fungi</taxon>
        <taxon>Dikarya</taxon>
        <taxon>Ascomycota</taxon>
        <taxon>Pezizomycotina</taxon>
        <taxon>Dothideomycetes</taxon>
        <taxon>Dothideomycetidae</taxon>
        <taxon>Mycosphaerellales</taxon>
        <taxon>Mycosphaerellaceae</taxon>
        <taxon>Lecanosticta</taxon>
    </lineage>
</organism>
<gene>
    <name evidence="1" type="ORF">LECACI_7A000803</name>
</gene>
<dbReference type="AlphaFoldDB" id="A0AAI9E773"/>
<evidence type="ECO:0000313" key="2">
    <source>
        <dbReference type="Proteomes" id="UP001296104"/>
    </source>
</evidence>
<dbReference type="Pfam" id="PF13668">
    <property type="entry name" value="Ferritin_2"/>
    <property type="match status" value="1"/>
</dbReference>
<dbReference type="InterPro" id="IPR009078">
    <property type="entry name" value="Ferritin-like_SF"/>
</dbReference>
<dbReference type="Proteomes" id="UP001296104">
    <property type="component" value="Unassembled WGS sequence"/>
</dbReference>
<accession>A0AAI9E773</accession>
<name>A0AAI9E773_9PEZI</name>
<dbReference type="CDD" id="cd00657">
    <property type="entry name" value="Ferritin_like"/>
    <property type="match status" value="1"/>
</dbReference>
<protein>
    <recommendedName>
        <fullName evidence="3">Ferritin-like domain-containing protein</fullName>
    </recommendedName>
</protein>
<comment type="caution">
    <text evidence="1">The sequence shown here is derived from an EMBL/GenBank/DDBJ whole genome shotgun (WGS) entry which is preliminary data.</text>
</comment>
<keyword evidence="2" id="KW-1185">Reference proteome</keyword>
<dbReference type="SUPFAM" id="SSF47240">
    <property type="entry name" value="Ferritin-like"/>
    <property type="match status" value="1"/>
</dbReference>
<dbReference type="EMBL" id="CAVMBE010000003">
    <property type="protein sequence ID" value="CAK3797401.1"/>
    <property type="molecule type" value="Genomic_DNA"/>
</dbReference>
<dbReference type="PANTHER" id="PTHR31694:SF26">
    <property type="entry name" value="OS05G0151100 PROTEIN"/>
    <property type="match status" value="1"/>
</dbReference>
<reference evidence="1" key="1">
    <citation type="submission" date="2023-11" db="EMBL/GenBank/DDBJ databases">
        <authorList>
            <person name="Alioto T."/>
            <person name="Alioto T."/>
            <person name="Gomez Garrido J."/>
        </authorList>
    </citation>
    <scope>NUCLEOTIDE SEQUENCE</scope>
</reference>